<name>A0A2I0VAL5_9ASPA</name>
<reference evidence="2 3" key="1">
    <citation type="journal article" date="2016" name="Sci. Rep.">
        <title>The Dendrobium catenatum Lindl. genome sequence provides insights into polysaccharide synthase, floral development and adaptive evolution.</title>
        <authorList>
            <person name="Zhang G.Q."/>
            <person name="Xu Q."/>
            <person name="Bian C."/>
            <person name="Tsai W.C."/>
            <person name="Yeh C.M."/>
            <person name="Liu K.W."/>
            <person name="Yoshida K."/>
            <person name="Zhang L.S."/>
            <person name="Chang S.B."/>
            <person name="Chen F."/>
            <person name="Shi Y."/>
            <person name="Su Y.Y."/>
            <person name="Zhang Y.Q."/>
            <person name="Chen L.J."/>
            <person name="Yin Y."/>
            <person name="Lin M."/>
            <person name="Huang H."/>
            <person name="Deng H."/>
            <person name="Wang Z.W."/>
            <person name="Zhu S.L."/>
            <person name="Zhao X."/>
            <person name="Deng C."/>
            <person name="Niu S.C."/>
            <person name="Huang J."/>
            <person name="Wang M."/>
            <person name="Liu G.H."/>
            <person name="Yang H.J."/>
            <person name="Xiao X.J."/>
            <person name="Hsiao Y.Y."/>
            <person name="Wu W.L."/>
            <person name="Chen Y.Y."/>
            <person name="Mitsuda N."/>
            <person name="Ohme-Takagi M."/>
            <person name="Luo Y.B."/>
            <person name="Van de Peer Y."/>
            <person name="Liu Z.J."/>
        </authorList>
    </citation>
    <scope>NUCLEOTIDE SEQUENCE [LARGE SCALE GENOMIC DNA]</scope>
    <source>
        <tissue evidence="2">The whole plant</tissue>
    </source>
</reference>
<evidence type="ECO:0000256" key="1">
    <source>
        <dbReference type="SAM" id="MobiDB-lite"/>
    </source>
</evidence>
<dbReference type="AlphaFoldDB" id="A0A2I0VAL5"/>
<organism evidence="2 3">
    <name type="scientific">Dendrobium catenatum</name>
    <dbReference type="NCBI Taxonomy" id="906689"/>
    <lineage>
        <taxon>Eukaryota</taxon>
        <taxon>Viridiplantae</taxon>
        <taxon>Streptophyta</taxon>
        <taxon>Embryophyta</taxon>
        <taxon>Tracheophyta</taxon>
        <taxon>Spermatophyta</taxon>
        <taxon>Magnoliopsida</taxon>
        <taxon>Liliopsida</taxon>
        <taxon>Asparagales</taxon>
        <taxon>Orchidaceae</taxon>
        <taxon>Epidendroideae</taxon>
        <taxon>Malaxideae</taxon>
        <taxon>Dendrobiinae</taxon>
        <taxon>Dendrobium</taxon>
    </lineage>
</organism>
<proteinExistence type="predicted"/>
<reference evidence="2 3" key="2">
    <citation type="journal article" date="2017" name="Nature">
        <title>The Apostasia genome and the evolution of orchids.</title>
        <authorList>
            <person name="Zhang G.Q."/>
            <person name="Liu K.W."/>
            <person name="Li Z."/>
            <person name="Lohaus R."/>
            <person name="Hsiao Y.Y."/>
            <person name="Niu S.C."/>
            <person name="Wang J.Y."/>
            <person name="Lin Y.C."/>
            <person name="Xu Q."/>
            <person name="Chen L.J."/>
            <person name="Yoshida K."/>
            <person name="Fujiwara S."/>
            <person name="Wang Z.W."/>
            <person name="Zhang Y.Q."/>
            <person name="Mitsuda N."/>
            <person name="Wang M."/>
            <person name="Liu G.H."/>
            <person name="Pecoraro L."/>
            <person name="Huang H.X."/>
            <person name="Xiao X.J."/>
            <person name="Lin M."/>
            <person name="Wu X.Y."/>
            <person name="Wu W.L."/>
            <person name="Chen Y.Y."/>
            <person name="Chang S.B."/>
            <person name="Sakamoto S."/>
            <person name="Ohme-Takagi M."/>
            <person name="Yagi M."/>
            <person name="Zeng S.J."/>
            <person name="Shen C.Y."/>
            <person name="Yeh C.M."/>
            <person name="Luo Y.B."/>
            <person name="Tsai W.C."/>
            <person name="Van de Peer Y."/>
            <person name="Liu Z.J."/>
        </authorList>
    </citation>
    <scope>NUCLEOTIDE SEQUENCE [LARGE SCALE GENOMIC DNA]</scope>
    <source>
        <tissue evidence="2">The whole plant</tissue>
    </source>
</reference>
<keyword evidence="3" id="KW-1185">Reference proteome</keyword>
<dbReference type="PANTHER" id="PTHR47481">
    <property type="match status" value="1"/>
</dbReference>
<dbReference type="Pfam" id="PF14223">
    <property type="entry name" value="Retrotran_gag_2"/>
    <property type="match status" value="1"/>
</dbReference>
<dbReference type="EMBL" id="KZ505111">
    <property type="protein sequence ID" value="PKU60455.1"/>
    <property type="molecule type" value="Genomic_DNA"/>
</dbReference>
<sequence length="215" mass="23601">MQNKSMTDYLASIKSIVDNIRAAGGTIDNEDVLHYIINGLPPSYQSFKTTIRSSLQPISLDDLYSLLRSEEVHQSTDAIRDLSFSTASPTDGPNALFTNHGRSCGRFFSTRGRGRSFFNNANRTTTRSPRFEGDCQICGKRGHSTVNCWHRGNFNYTAPTSNSNVALLTNSESSPWYLDSGASAHLTPDPAPIQQPTSYSGRDQVFVGNGQSLPI</sequence>
<accession>A0A2I0VAL5</accession>
<feature type="region of interest" description="Disordered" evidence="1">
    <location>
        <begin position="181"/>
        <end position="203"/>
    </location>
</feature>
<evidence type="ECO:0000313" key="3">
    <source>
        <dbReference type="Proteomes" id="UP000233837"/>
    </source>
</evidence>
<dbReference type="PANTHER" id="PTHR47481:SF31">
    <property type="entry name" value="OS01G0873500 PROTEIN"/>
    <property type="match status" value="1"/>
</dbReference>
<gene>
    <name evidence="2" type="ORF">MA16_Dca028473</name>
</gene>
<dbReference type="Proteomes" id="UP000233837">
    <property type="component" value="Unassembled WGS sequence"/>
</dbReference>
<evidence type="ECO:0000313" key="2">
    <source>
        <dbReference type="EMBL" id="PKU60455.1"/>
    </source>
</evidence>
<protein>
    <submittedName>
        <fullName evidence="2">Retrovirus-related Pol polyprotein from transposon TNT 1-94</fullName>
    </submittedName>
</protein>